<keyword evidence="3" id="KW-1185">Reference proteome</keyword>
<dbReference type="SUPFAM" id="SSF53474">
    <property type="entry name" value="alpha/beta-Hydrolases"/>
    <property type="match status" value="1"/>
</dbReference>
<dbReference type="Proteomes" id="UP001055039">
    <property type="component" value="Unassembled WGS sequence"/>
</dbReference>
<comment type="caution">
    <text evidence="2">The sequence shown here is derived from an EMBL/GenBank/DDBJ whole genome shotgun (WGS) entry which is preliminary data.</text>
</comment>
<accession>A0ABQ4UID0</accession>
<dbReference type="EMBL" id="BPRC01000013">
    <property type="protein sequence ID" value="GJE66338.1"/>
    <property type="molecule type" value="Genomic_DNA"/>
</dbReference>
<dbReference type="Gene3D" id="3.40.50.1820">
    <property type="entry name" value="alpha/beta hydrolase"/>
    <property type="match status" value="1"/>
</dbReference>
<reference evidence="2" key="2">
    <citation type="submission" date="2021-08" db="EMBL/GenBank/DDBJ databases">
        <authorList>
            <person name="Tani A."/>
            <person name="Ola A."/>
            <person name="Ogura Y."/>
            <person name="Katsura K."/>
            <person name="Hayashi T."/>
        </authorList>
    </citation>
    <scope>NUCLEOTIDE SEQUENCE</scope>
    <source>
        <strain evidence="2">NBRC 15686</strain>
    </source>
</reference>
<dbReference type="PANTHER" id="PTHR36837">
    <property type="entry name" value="POLY(3-HYDROXYALKANOATE) POLYMERASE SUBUNIT PHAC"/>
    <property type="match status" value="1"/>
</dbReference>
<dbReference type="InterPro" id="IPR051321">
    <property type="entry name" value="PHA/PHB_synthase"/>
</dbReference>
<sequence>MLYPLYEAGHLMLAPMRLAAEATRLACENPFNPFFYAPQSRSVAAGCEMFERATRVYAKPAFGLGVPERIVWERPFCRVIAFGEPSAELEAKPKLLIVSPMSGHYATLLRGTVEVFLDSHQVFITDWIDARQVPASAGRFGLDDYIDTCIALFTELGPDLHVAAVCQPSVPVLAAIARMEAEDHPLVPRSAVLMGGPVDTSRSPTAVNALAQEKGFAWFERHCIHTVPPGYPGMGRAVYPGFLQLAGFMGMNLERHADAHHAMFDHLVRGDGDSAARHRAFYDEYLAVMDLTAEFYLETIERVFIRHDLPRGTLRHHGEPVDLGAIRRCHLMAVEGEKDDITGLGQTRAALDLTVNLPEAAKSYHMQPGAGHYGIFNGSRFRQDIVPLVKSFMERSLRPAAMRPAPVVPAPDAHPILLRRGFEVRPPSASSERPIVLPEPVLADRHGASEAIPQRIAL</sequence>
<dbReference type="InterPro" id="IPR029058">
    <property type="entry name" value="AB_hydrolase_fold"/>
</dbReference>
<dbReference type="InterPro" id="IPR009656">
    <property type="entry name" value="PHB_depo_C"/>
</dbReference>
<name>A0ABQ4UID0_9HYPH</name>
<evidence type="ECO:0000259" key="1">
    <source>
        <dbReference type="Pfam" id="PF06850"/>
    </source>
</evidence>
<gene>
    <name evidence="2" type="ORF">LNAOJCKE_3557</name>
</gene>
<proteinExistence type="predicted"/>
<organism evidence="2 3">
    <name type="scientific">Methylorubrum aminovorans</name>
    <dbReference type="NCBI Taxonomy" id="269069"/>
    <lineage>
        <taxon>Bacteria</taxon>
        <taxon>Pseudomonadati</taxon>
        <taxon>Pseudomonadota</taxon>
        <taxon>Alphaproteobacteria</taxon>
        <taxon>Hyphomicrobiales</taxon>
        <taxon>Methylobacteriaceae</taxon>
        <taxon>Methylorubrum</taxon>
    </lineage>
</organism>
<evidence type="ECO:0000313" key="2">
    <source>
        <dbReference type="EMBL" id="GJE66338.1"/>
    </source>
</evidence>
<reference evidence="2" key="1">
    <citation type="journal article" date="2021" name="Front. Microbiol.">
        <title>Comprehensive Comparative Genomics and Phenotyping of Methylobacterium Species.</title>
        <authorList>
            <person name="Alessa O."/>
            <person name="Ogura Y."/>
            <person name="Fujitani Y."/>
            <person name="Takami H."/>
            <person name="Hayashi T."/>
            <person name="Sahin N."/>
            <person name="Tani A."/>
        </authorList>
    </citation>
    <scope>NUCLEOTIDE SEQUENCE</scope>
    <source>
        <strain evidence="2">NBRC 15686</strain>
    </source>
</reference>
<dbReference type="RefSeq" id="WP_238226029.1">
    <property type="nucleotide sequence ID" value="NZ_BPRC01000013.1"/>
</dbReference>
<protein>
    <recommendedName>
        <fullName evidence="1">PHB de-polymerase C-terminal domain-containing protein</fullName>
    </recommendedName>
</protein>
<dbReference type="Pfam" id="PF06850">
    <property type="entry name" value="PHB_depo_C"/>
    <property type="match status" value="1"/>
</dbReference>
<dbReference type="NCBIfam" id="TIGR01849">
    <property type="entry name" value="PHB_depoly_PhaZ"/>
    <property type="match status" value="1"/>
</dbReference>
<dbReference type="PIRSF" id="PIRSF020818">
    <property type="entry name" value="PHB_depoly_PhaZ"/>
    <property type="match status" value="1"/>
</dbReference>
<dbReference type="PANTHER" id="PTHR36837:SF4">
    <property type="entry name" value="BLR0908 PROTEIN"/>
    <property type="match status" value="1"/>
</dbReference>
<dbReference type="InterPro" id="IPR010915">
    <property type="entry name" value="PHB_depoly_PhaZ"/>
</dbReference>
<feature type="domain" description="PHB de-polymerase C-terminal" evidence="1">
    <location>
        <begin position="195"/>
        <end position="395"/>
    </location>
</feature>
<evidence type="ECO:0000313" key="3">
    <source>
        <dbReference type="Proteomes" id="UP001055039"/>
    </source>
</evidence>